<dbReference type="Gene3D" id="1.10.8.10">
    <property type="entry name" value="DNA helicase RuvA subunit, C-terminal domain"/>
    <property type="match status" value="1"/>
</dbReference>
<feature type="compositionally biased region" description="Polar residues" evidence="14">
    <location>
        <begin position="742"/>
        <end position="759"/>
    </location>
</feature>
<dbReference type="InterPro" id="IPR000261">
    <property type="entry name" value="EH_dom"/>
</dbReference>
<evidence type="ECO:0000256" key="4">
    <source>
        <dbReference type="ARBA" id="ARBA00011159"/>
    </source>
</evidence>
<feature type="compositionally biased region" description="Polar residues" evidence="14">
    <location>
        <begin position="1077"/>
        <end position="1090"/>
    </location>
</feature>
<comment type="caution">
    <text evidence="18">The sequence shown here is derived from an EMBL/GenBank/DDBJ whole genome shotgun (WGS) entry which is preliminary data.</text>
</comment>
<dbReference type="InterPro" id="IPR009060">
    <property type="entry name" value="UBA-like_sf"/>
</dbReference>
<keyword evidence="12" id="KW-0206">Cytoskeleton</keyword>
<keyword evidence="9" id="KW-0106">Calcium</keyword>
<feature type="domain" description="UBA" evidence="15">
    <location>
        <begin position="1410"/>
        <end position="1450"/>
    </location>
</feature>
<feature type="region of interest" description="Disordered" evidence="14">
    <location>
        <begin position="963"/>
        <end position="1234"/>
    </location>
</feature>
<feature type="compositionally biased region" description="Polar residues" evidence="14">
    <location>
        <begin position="1153"/>
        <end position="1164"/>
    </location>
</feature>
<dbReference type="InterPro" id="IPR015940">
    <property type="entry name" value="UBA"/>
</dbReference>
<dbReference type="GO" id="GO:0016197">
    <property type="term" value="P:endosomal transport"/>
    <property type="evidence" value="ECO:0007669"/>
    <property type="project" value="TreeGrafter"/>
</dbReference>
<feature type="region of interest" description="Disordered" evidence="14">
    <location>
        <begin position="434"/>
        <end position="514"/>
    </location>
</feature>
<dbReference type="EMBL" id="JAVRRJ010000002">
    <property type="protein sequence ID" value="KAK5087915.1"/>
    <property type="molecule type" value="Genomic_DNA"/>
</dbReference>
<dbReference type="SMART" id="SM00054">
    <property type="entry name" value="EFh"/>
    <property type="match status" value="4"/>
</dbReference>
<evidence type="ECO:0000313" key="19">
    <source>
        <dbReference type="Proteomes" id="UP001309876"/>
    </source>
</evidence>
<dbReference type="GO" id="GO:0005886">
    <property type="term" value="C:plasma membrane"/>
    <property type="evidence" value="ECO:0007669"/>
    <property type="project" value="UniProtKB-SubCell"/>
</dbReference>
<keyword evidence="10" id="KW-0175">Coiled coil</keyword>
<comment type="function">
    <text evidence="13">Component of the PAN1 actin cytoskeleton-regulatory complex required for the internalization of endosomes during actin-coupled endocytosis. The complex links the site of endocytosis to the cell membrane-associated actin cytoskeleton. Mediates uptake of external molecules and vacuolar degradation of plasma membrane proteins. Plays a role in the proper organization of the cell membrane-associated actin cytoskeleton and promotes its destabilization.</text>
</comment>
<feature type="compositionally biased region" description="Low complexity" evidence="14">
    <location>
        <begin position="128"/>
        <end position="141"/>
    </location>
</feature>
<protein>
    <recommendedName>
        <fullName evidence="6">Actin cytoskeleton-regulatory complex protein END3</fullName>
    </recommendedName>
    <alternativeName>
        <fullName evidence="5">Actin cytoskeleton-regulatory complex protein end3</fullName>
    </alternativeName>
</protein>
<feature type="compositionally biased region" description="Polar residues" evidence="14">
    <location>
        <begin position="794"/>
        <end position="805"/>
    </location>
</feature>
<feature type="region of interest" description="Disordered" evidence="14">
    <location>
        <begin position="642"/>
        <end position="664"/>
    </location>
</feature>
<evidence type="ECO:0000313" key="18">
    <source>
        <dbReference type="EMBL" id="KAK5087915.1"/>
    </source>
</evidence>
<dbReference type="SMART" id="SM00027">
    <property type="entry name" value="EH"/>
    <property type="match status" value="3"/>
</dbReference>
<dbReference type="GO" id="GO:0006897">
    <property type="term" value="P:endocytosis"/>
    <property type="evidence" value="ECO:0007669"/>
    <property type="project" value="UniProtKB-KW"/>
</dbReference>
<feature type="region of interest" description="Disordered" evidence="14">
    <location>
        <begin position="247"/>
        <end position="276"/>
    </location>
</feature>
<dbReference type="Proteomes" id="UP001309876">
    <property type="component" value="Unassembled WGS sequence"/>
</dbReference>
<feature type="region of interest" description="Disordered" evidence="14">
    <location>
        <begin position="1333"/>
        <end position="1412"/>
    </location>
</feature>
<dbReference type="Pfam" id="PF12763">
    <property type="entry name" value="EH"/>
    <property type="match status" value="3"/>
</dbReference>
<dbReference type="PROSITE" id="PS50030">
    <property type="entry name" value="UBA"/>
    <property type="match status" value="1"/>
</dbReference>
<comment type="subcellular location">
    <subcellularLocation>
        <location evidence="3">Cell membrane</location>
        <topology evidence="3">Peripheral membrane protein</topology>
        <orientation evidence="3">Cytoplasmic side</orientation>
    </subcellularLocation>
    <subcellularLocation>
        <location evidence="2">Cytoplasm</location>
        <location evidence="2">Cytoskeleton</location>
        <location evidence="2">Actin patch</location>
    </subcellularLocation>
    <subcellularLocation>
        <location evidence="1">Endosome membrane</location>
        <topology evidence="1">Peripheral membrane protein</topology>
        <orientation evidence="1">Cytoplasmic side</orientation>
    </subcellularLocation>
</comment>
<feature type="compositionally biased region" description="Basic and acidic residues" evidence="14">
    <location>
        <begin position="698"/>
        <end position="721"/>
    </location>
</feature>
<organism evidence="18 19">
    <name type="scientific">Lithohypha guttulata</name>
    <dbReference type="NCBI Taxonomy" id="1690604"/>
    <lineage>
        <taxon>Eukaryota</taxon>
        <taxon>Fungi</taxon>
        <taxon>Dikarya</taxon>
        <taxon>Ascomycota</taxon>
        <taxon>Pezizomycotina</taxon>
        <taxon>Eurotiomycetes</taxon>
        <taxon>Chaetothyriomycetidae</taxon>
        <taxon>Chaetothyriales</taxon>
        <taxon>Trichomeriaceae</taxon>
        <taxon>Lithohypha</taxon>
    </lineage>
</organism>
<evidence type="ECO:0000256" key="13">
    <source>
        <dbReference type="ARBA" id="ARBA00025194"/>
    </source>
</evidence>
<feature type="compositionally biased region" description="Low complexity" evidence="14">
    <location>
        <begin position="438"/>
        <end position="451"/>
    </location>
</feature>
<dbReference type="GO" id="GO:0005509">
    <property type="term" value="F:calcium ion binding"/>
    <property type="evidence" value="ECO:0007669"/>
    <property type="project" value="InterPro"/>
</dbReference>
<sequence length="1451" mass="154210">MEQIGVASGGHPNLNLSTEEKRVYTTLLKEADPDGFGAVSGDVAVKFFERTKLPPEILGQIWQIADTENRGFLTPAGFGVVLRLIAHAQAGRQPSMAVASQIAPLPKFDPIPGQVPPPAQPIPPPIQPITQQNTSTPSSPTSGPPPVRVPALSPEKVAEYSGLFEKSGAENGMLSGFVAKQIFERARLPNDVLGRIWGLADTQGRGALDVSEFVIAMHLLASYKSGAMRGVPNTLPPGLLDAASRRAPSRLSGGLPPGRPTSSAGPPLSQPQYAVTQSGIRPQSPMVNRQMAGTPLSAQSTGEPWLINAADKTRFDSIFATVDTANQGFVSGEQAVGFFGNARLPEEVLAQIWDLADINSDGVLNRDEFAVAMYLIRQHRGSRDGRVPNVLPAGLVPPSMRRQQQPSVPANIPVFDEAPVTKPRSAADDLFGLDVSEQPPQQQPPAQQFPQSTGSTDAGPFANSASAPPPTTSPPPSTLFKPFVPSSNFGQGLVPQATGAAAQSQTKEASLMDDEDDVAPAKINNEAAELGNLSNQVGNLSKQMQDVSAQRVQAEQQLSQTNQQKQVFQQRLAQLRAAYDQEVTHVKSLKDQLAASQAETKKVQQEMAMIEGTHADLQTQHQQLASALAADQQENATLKEKIRQTNTENEQLKPQLEKLKSDARQQKGLVAINKKQLATNEAERERMKAEMAAAQQELEAHRRETEETARQLEQSQRELEQARQQPLPTPVTRELSPPPQVASPTPSMSSNPFFRNQDSGAVFSPPMGSAISSPVPQQEHDRNSAFDAIFGPSLGSSAPAPTTSFGREAPQFDESDGMQTPSIVEPPAPRTADQLESSDLPMRRPLLREESVSSSVKVAAPVSRNSPAQTPRALTPDTSTASPSSHRADDPFTSSAVDEEQESVRQTLPRGDTAQKLETLPGAFPGSRSETPAPSNINPAAIAIGAGAATIAAGAGIAAAVDNEQKQAEPAADPKDNFDDFFGGPGHKKTLSEQHADFDSAFASMDNSRQAPNGRAETSHHEFPAIQELEPDDESSDDDSEPRGFDDNFASPKSNVVAGKQPELAPGPALAPPPMVTQASSASLPGFTSQQPPPDYKDAVPQDNTSHFPMEYKNLLPAREDPTSPPPTAGGSAHPGPNPAGAPPAYGPEIGSPSGTSRKISQVEATAPPPTKAAPFDFDSAFENMGQAPVADESDSDYDDTTPPAHQRSQATFDPSFDSPALSTGTIDTTPAPYSAHNAVTMHDAVTSPTSAVSNGTTTTSPTYAAHASFRDFDEYNGNPFPPSRTGTQQTMPPVSATSNNAVSHDWDELFRPLNQNAQAGAQAPPTIVRSASPEEPLTQTVSPPRPTEIAPGQRALTTDEEVRDLTPPQSTTIIPQTSITPSSPIATANPAPSVPARPQPGRALSAGTEHDDPILKRLTAMGWSREASLDALEKFDYNIDKAADYLTFSS</sequence>
<feature type="domain" description="EF-hand" evidence="17">
    <location>
        <begin position="344"/>
        <end position="379"/>
    </location>
</feature>
<feature type="compositionally biased region" description="Polar residues" evidence="14">
    <location>
        <begin position="260"/>
        <end position="276"/>
    </location>
</feature>
<feature type="compositionally biased region" description="Pro residues" evidence="14">
    <location>
        <begin position="109"/>
        <end position="127"/>
    </location>
</feature>
<feature type="compositionally biased region" description="Polar residues" evidence="14">
    <location>
        <begin position="876"/>
        <end position="885"/>
    </location>
</feature>
<feature type="domain" description="EH" evidence="16">
    <location>
        <begin position="311"/>
        <end position="402"/>
    </location>
</feature>
<dbReference type="PANTHER" id="PTHR11216">
    <property type="entry name" value="EH DOMAIN"/>
    <property type="match status" value="1"/>
</dbReference>
<dbReference type="PANTHER" id="PTHR11216:SF170">
    <property type="entry name" value="DYNAMIN ASSOCIATED PROTEIN 160, ISOFORM D"/>
    <property type="match status" value="1"/>
</dbReference>
<feature type="compositionally biased region" description="Low complexity" evidence="14">
    <location>
        <begin position="852"/>
        <end position="864"/>
    </location>
</feature>
<evidence type="ECO:0000256" key="7">
    <source>
        <dbReference type="ARBA" id="ARBA00022583"/>
    </source>
</evidence>
<dbReference type="SUPFAM" id="SSF46934">
    <property type="entry name" value="UBA-like"/>
    <property type="match status" value="1"/>
</dbReference>
<feature type="domain" description="EH" evidence="16">
    <location>
        <begin position="156"/>
        <end position="246"/>
    </location>
</feature>
<evidence type="ECO:0000256" key="8">
    <source>
        <dbReference type="ARBA" id="ARBA00022753"/>
    </source>
</evidence>
<evidence type="ECO:0000256" key="10">
    <source>
        <dbReference type="ARBA" id="ARBA00023054"/>
    </source>
</evidence>
<feature type="compositionally biased region" description="Basic and acidic residues" evidence="14">
    <location>
        <begin position="963"/>
        <end position="978"/>
    </location>
</feature>
<feature type="region of interest" description="Disordered" evidence="14">
    <location>
        <begin position="383"/>
        <end position="406"/>
    </location>
</feature>
<evidence type="ECO:0000256" key="9">
    <source>
        <dbReference type="ARBA" id="ARBA00022837"/>
    </source>
</evidence>
<keyword evidence="7" id="KW-0254">Endocytosis</keyword>
<dbReference type="PROSITE" id="PS50222">
    <property type="entry name" value="EF_HAND_2"/>
    <property type="match status" value="1"/>
</dbReference>
<dbReference type="PROSITE" id="PS50031">
    <property type="entry name" value="EH"/>
    <property type="match status" value="3"/>
</dbReference>
<evidence type="ECO:0000256" key="12">
    <source>
        <dbReference type="ARBA" id="ARBA00023212"/>
    </source>
</evidence>
<dbReference type="GO" id="GO:0030479">
    <property type="term" value="C:actin cortical patch"/>
    <property type="evidence" value="ECO:0007669"/>
    <property type="project" value="UniProtKB-SubCell"/>
</dbReference>
<feature type="compositionally biased region" description="Pro residues" evidence="14">
    <location>
        <begin position="467"/>
        <end position="477"/>
    </location>
</feature>
<keyword evidence="19" id="KW-1185">Reference proteome</keyword>
<keyword evidence="8" id="KW-0967">Endosome</keyword>
<dbReference type="InterPro" id="IPR002048">
    <property type="entry name" value="EF_hand_dom"/>
</dbReference>
<dbReference type="InterPro" id="IPR018247">
    <property type="entry name" value="EF_Hand_1_Ca_BS"/>
</dbReference>
<gene>
    <name evidence="18" type="ORF">LTR05_002131</name>
</gene>
<feature type="domain" description="EH" evidence="16">
    <location>
        <begin position="20"/>
        <end position="121"/>
    </location>
</feature>
<feature type="region of interest" description="Disordered" evidence="14">
    <location>
        <begin position="676"/>
        <end position="938"/>
    </location>
</feature>
<dbReference type="SUPFAM" id="SSF47473">
    <property type="entry name" value="EF-hand"/>
    <property type="match status" value="3"/>
</dbReference>
<keyword evidence="12" id="KW-0963">Cytoplasm</keyword>
<feature type="compositionally biased region" description="Polar residues" evidence="14">
    <location>
        <begin position="928"/>
        <end position="938"/>
    </location>
</feature>
<dbReference type="GO" id="GO:0010008">
    <property type="term" value="C:endosome membrane"/>
    <property type="evidence" value="ECO:0007669"/>
    <property type="project" value="UniProtKB-SubCell"/>
</dbReference>
<proteinExistence type="predicted"/>
<evidence type="ECO:0000256" key="2">
    <source>
        <dbReference type="ARBA" id="ARBA00004134"/>
    </source>
</evidence>
<reference evidence="18 19" key="1">
    <citation type="submission" date="2023-08" db="EMBL/GenBank/DDBJ databases">
        <title>Black Yeasts Isolated from many extreme environments.</title>
        <authorList>
            <person name="Coleine C."/>
            <person name="Stajich J.E."/>
            <person name="Selbmann L."/>
        </authorList>
    </citation>
    <scope>NUCLEOTIDE SEQUENCE [LARGE SCALE GENOMIC DNA]</scope>
    <source>
        <strain evidence="18 19">CCFEE 5910</strain>
    </source>
</reference>
<dbReference type="CDD" id="cd06503">
    <property type="entry name" value="ATP-synt_Fo_b"/>
    <property type="match status" value="1"/>
</dbReference>
<name>A0AAN7YBY9_9EURO</name>
<comment type="subunit">
    <text evidence="4">Component of the PAN1 actin cytoskeleton-regulatory complex.</text>
</comment>
<dbReference type="SMART" id="SM00165">
    <property type="entry name" value="UBA"/>
    <property type="match status" value="1"/>
</dbReference>
<dbReference type="Gene3D" id="1.10.238.10">
    <property type="entry name" value="EF-hand"/>
    <property type="match status" value="3"/>
</dbReference>
<feature type="compositionally biased region" description="Acidic residues" evidence="14">
    <location>
        <begin position="1029"/>
        <end position="1040"/>
    </location>
</feature>
<feature type="compositionally biased region" description="Pro residues" evidence="14">
    <location>
        <begin position="1136"/>
        <end position="1146"/>
    </location>
</feature>
<dbReference type="InterPro" id="IPR011992">
    <property type="entry name" value="EF-hand-dom_pair"/>
</dbReference>
<dbReference type="GO" id="GO:0003779">
    <property type="term" value="F:actin binding"/>
    <property type="evidence" value="ECO:0007669"/>
    <property type="project" value="UniProtKB-KW"/>
</dbReference>
<feature type="compositionally biased region" description="Basic and acidic residues" evidence="14">
    <location>
        <begin position="655"/>
        <end position="664"/>
    </location>
</feature>
<dbReference type="CDD" id="cd00052">
    <property type="entry name" value="EH"/>
    <property type="match status" value="3"/>
</dbReference>
<evidence type="ECO:0000259" key="16">
    <source>
        <dbReference type="PROSITE" id="PS50031"/>
    </source>
</evidence>
<evidence type="ECO:0000256" key="3">
    <source>
        <dbReference type="ARBA" id="ARBA00004413"/>
    </source>
</evidence>
<evidence type="ECO:0000259" key="15">
    <source>
        <dbReference type="PROSITE" id="PS50030"/>
    </source>
</evidence>
<dbReference type="CDD" id="cd14270">
    <property type="entry name" value="UBA"/>
    <property type="match status" value="1"/>
</dbReference>
<accession>A0AAN7YBY9</accession>
<evidence type="ECO:0000259" key="17">
    <source>
        <dbReference type="PROSITE" id="PS50222"/>
    </source>
</evidence>
<evidence type="ECO:0000256" key="5">
    <source>
        <dbReference type="ARBA" id="ARBA00013889"/>
    </source>
</evidence>
<keyword evidence="11" id="KW-0009">Actin-binding</keyword>
<evidence type="ECO:0000256" key="11">
    <source>
        <dbReference type="ARBA" id="ARBA00023203"/>
    </source>
</evidence>
<dbReference type="Pfam" id="PF00627">
    <property type="entry name" value="UBA"/>
    <property type="match status" value="1"/>
</dbReference>
<dbReference type="PROSITE" id="PS00018">
    <property type="entry name" value="EF_HAND_1"/>
    <property type="match status" value="1"/>
</dbReference>
<evidence type="ECO:0000256" key="6">
    <source>
        <dbReference type="ARBA" id="ARBA00017312"/>
    </source>
</evidence>
<evidence type="ECO:0000256" key="14">
    <source>
        <dbReference type="SAM" id="MobiDB-lite"/>
    </source>
</evidence>
<feature type="region of interest" description="Disordered" evidence="14">
    <location>
        <begin position="109"/>
        <end position="147"/>
    </location>
</feature>
<feature type="compositionally biased region" description="Low complexity" evidence="14">
    <location>
        <begin position="1367"/>
        <end position="1386"/>
    </location>
</feature>
<evidence type="ECO:0000256" key="1">
    <source>
        <dbReference type="ARBA" id="ARBA00004125"/>
    </source>
</evidence>